<sequence length="155" mass="17529">MSSNQKYCNNKNLYLSNSADAKHKHSRIRSPSEPNKTPRKQRPTSNSQQYKERPHSAKYSKDLFSERYAGAAYNNAPCASSLPIPIFKKEKTDSENYDKPESGIHSLSSSPASLPFIVETGALKWNGILSKRRPSNEDIKLDMTNDLKRLLKINS</sequence>
<proteinExistence type="predicted"/>
<evidence type="ECO:0000313" key="3">
    <source>
        <dbReference type="Proteomes" id="UP000281549"/>
    </source>
</evidence>
<protein>
    <submittedName>
        <fullName evidence="2">Uncharacterized protein</fullName>
    </submittedName>
</protein>
<organism evidence="2 3">
    <name type="scientific">Rozella allomycis (strain CSF55)</name>
    <dbReference type="NCBI Taxonomy" id="988480"/>
    <lineage>
        <taxon>Eukaryota</taxon>
        <taxon>Fungi</taxon>
        <taxon>Fungi incertae sedis</taxon>
        <taxon>Cryptomycota</taxon>
        <taxon>Cryptomycota incertae sedis</taxon>
        <taxon>Rozella</taxon>
    </lineage>
</organism>
<feature type="compositionally biased region" description="Basic and acidic residues" evidence="1">
    <location>
        <begin position="50"/>
        <end position="61"/>
    </location>
</feature>
<accession>A0A4P9YCR0</accession>
<dbReference type="EMBL" id="ML006042">
    <property type="protein sequence ID" value="RKP17076.1"/>
    <property type="molecule type" value="Genomic_DNA"/>
</dbReference>
<feature type="compositionally biased region" description="Polar residues" evidence="1">
    <location>
        <begin position="1"/>
        <end position="19"/>
    </location>
</feature>
<name>A0A4P9YCR0_ROZAC</name>
<feature type="region of interest" description="Disordered" evidence="1">
    <location>
        <begin position="1"/>
        <end position="61"/>
    </location>
</feature>
<dbReference type="AlphaFoldDB" id="A0A4P9YCR0"/>
<dbReference type="Proteomes" id="UP000281549">
    <property type="component" value="Unassembled WGS sequence"/>
</dbReference>
<gene>
    <name evidence="2" type="ORF">ROZALSC1DRAFT_24571</name>
</gene>
<evidence type="ECO:0000256" key="1">
    <source>
        <dbReference type="SAM" id="MobiDB-lite"/>
    </source>
</evidence>
<evidence type="ECO:0000313" key="2">
    <source>
        <dbReference type="EMBL" id="RKP17076.1"/>
    </source>
</evidence>
<reference evidence="3" key="1">
    <citation type="journal article" date="2018" name="Nat. Microbiol.">
        <title>Leveraging single-cell genomics to expand the fungal tree of life.</title>
        <authorList>
            <person name="Ahrendt S.R."/>
            <person name="Quandt C.A."/>
            <person name="Ciobanu D."/>
            <person name="Clum A."/>
            <person name="Salamov A."/>
            <person name="Andreopoulos B."/>
            <person name="Cheng J.F."/>
            <person name="Woyke T."/>
            <person name="Pelin A."/>
            <person name="Henrissat B."/>
            <person name="Reynolds N.K."/>
            <person name="Benny G.L."/>
            <person name="Smith M.E."/>
            <person name="James T.Y."/>
            <person name="Grigoriev I.V."/>
        </authorList>
    </citation>
    <scope>NUCLEOTIDE SEQUENCE [LARGE SCALE GENOMIC DNA]</scope>
    <source>
        <strain evidence="3">CSF55</strain>
    </source>
</reference>